<dbReference type="PANTHER" id="PTHR33085">
    <property type="entry name" value="OS12G0113100 PROTEIN-RELATED"/>
    <property type="match status" value="1"/>
</dbReference>
<dbReference type="InterPro" id="IPR012871">
    <property type="entry name" value="DUF1668_ORYSA"/>
</dbReference>
<keyword evidence="2" id="KW-1185">Reference proteome</keyword>
<evidence type="ECO:0000313" key="1">
    <source>
        <dbReference type="EnsemblPlants" id="LPERR11G01020.1"/>
    </source>
</evidence>
<organism evidence="1 2">
    <name type="scientific">Leersia perrieri</name>
    <dbReference type="NCBI Taxonomy" id="77586"/>
    <lineage>
        <taxon>Eukaryota</taxon>
        <taxon>Viridiplantae</taxon>
        <taxon>Streptophyta</taxon>
        <taxon>Embryophyta</taxon>
        <taxon>Tracheophyta</taxon>
        <taxon>Spermatophyta</taxon>
        <taxon>Magnoliopsida</taxon>
        <taxon>Liliopsida</taxon>
        <taxon>Poales</taxon>
        <taxon>Poaceae</taxon>
        <taxon>BOP clade</taxon>
        <taxon>Oryzoideae</taxon>
        <taxon>Oryzeae</taxon>
        <taxon>Oryzinae</taxon>
        <taxon>Leersia</taxon>
    </lineage>
</organism>
<dbReference type="Gramene" id="LPERR11G01020.1">
    <property type="protein sequence ID" value="LPERR11G01020.1"/>
    <property type="gene ID" value="LPERR11G01020"/>
</dbReference>
<dbReference type="EnsemblPlants" id="LPERR11G01020.1">
    <property type="protein sequence ID" value="LPERR11G01020.1"/>
    <property type="gene ID" value="LPERR11G01020"/>
</dbReference>
<name>A0A0D9XNG0_9ORYZ</name>
<reference evidence="1" key="3">
    <citation type="submission" date="2015-04" db="UniProtKB">
        <authorList>
            <consortium name="EnsemblPlants"/>
        </authorList>
    </citation>
    <scope>IDENTIFICATION</scope>
</reference>
<proteinExistence type="predicted"/>
<accession>A0A0D9XNG0</accession>
<evidence type="ECO:0000313" key="2">
    <source>
        <dbReference type="Proteomes" id="UP000032180"/>
    </source>
</evidence>
<reference evidence="2" key="2">
    <citation type="submission" date="2013-12" db="EMBL/GenBank/DDBJ databases">
        <authorList>
            <person name="Yu Y."/>
            <person name="Lee S."/>
            <person name="de Baynast K."/>
            <person name="Wissotski M."/>
            <person name="Liu L."/>
            <person name="Talag J."/>
            <person name="Goicoechea J."/>
            <person name="Angelova A."/>
            <person name="Jetty R."/>
            <person name="Kudrna D."/>
            <person name="Golser W."/>
            <person name="Rivera L."/>
            <person name="Zhang J."/>
            <person name="Wing R."/>
        </authorList>
    </citation>
    <scope>NUCLEOTIDE SEQUENCE</scope>
</reference>
<dbReference type="PANTHER" id="PTHR33085:SF125">
    <property type="entry name" value="EXPRESSED PROTEIN"/>
    <property type="match status" value="1"/>
</dbReference>
<sequence>MEEHQKHPGLHFMDKLFSQFPSPMISFKPSPTYRHSRSIFEFATLLGDDEDKILAADNNGNTTLLDTDSSSHTIFRSLNYNKGRGAIAISMTNSDPDEPDRLYVIRSETGPINSHQCFEMLRYGFSTSTSNSRPPYWYSLPPPPPDATYTLVRNRRRRLNNLCLFHRAGTWRHSRLRHDHPQLAKNWLLEDARCAVDLSEADMRSPPTFEHTWLDLDIPKSWSPFKLNLISLGSGRFCVVKMFHSTEDYLLTDDSGNDIIDSDVIHSNFAVFTGLHIVPRCNGKDKPREFKMIKHKSMSYTFDPHNIPWVI</sequence>
<dbReference type="STRING" id="77586.A0A0D9XNG0"/>
<dbReference type="Proteomes" id="UP000032180">
    <property type="component" value="Chromosome 11"/>
</dbReference>
<dbReference type="HOGENOM" id="CLU_018267_0_0_1"/>
<dbReference type="Pfam" id="PF07893">
    <property type="entry name" value="DUF1668"/>
    <property type="match status" value="2"/>
</dbReference>
<reference evidence="1 2" key="1">
    <citation type="submission" date="2012-08" db="EMBL/GenBank/DDBJ databases">
        <title>Oryza genome evolution.</title>
        <authorList>
            <person name="Wing R.A."/>
        </authorList>
    </citation>
    <scope>NUCLEOTIDE SEQUENCE</scope>
</reference>
<protein>
    <submittedName>
        <fullName evidence="1">Uncharacterized protein</fullName>
    </submittedName>
</protein>
<dbReference type="AlphaFoldDB" id="A0A0D9XNG0"/>